<sequence length="264" mass="28185">MEHSSYRFTHALTRTPSESVAEGLRAGSGQDPDPQKFADDHNSYNAALQATGAEVIVAPPLEDFPDSVFVEDPALCLMGKAIILRPGAESRFGERDAARQVLTEVMGAENIIELPEGGIVDGGDILVTETEVLVGLSARTDNAGVELLRPIVEEMGLTLRILQTPEHILHFKTGCALLDDQTIFAVQDLSGCFEGYEVITCPAGEEPAANLIRFNDKVFCAAGFPETKKLLIGAGYDVQTLSVSEAAKIDGGLSCMSLRFSVGS</sequence>
<protein>
    <submittedName>
        <fullName evidence="6">N(G),N(G)-dimethylarginine dimethylaminohydrolase</fullName>
        <ecNumber evidence="6">3.5.3.18</ecNumber>
    </submittedName>
</protein>
<proteinExistence type="inferred from homology"/>
<dbReference type="GO" id="GO:0006525">
    <property type="term" value="P:arginine metabolic process"/>
    <property type="evidence" value="ECO:0007669"/>
    <property type="project" value="TreeGrafter"/>
</dbReference>
<dbReference type="PANTHER" id="PTHR12737">
    <property type="entry name" value="DIMETHYLARGININE DIMETHYLAMINOHYDROLASE"/>
    <property type="match status" value="1"/>
</dbReference>
<dbReference type="EC" id="3.5.3.18" evidence="6"/>
<feature type="binding site" evidence="4">
    <location>
        <position position="24"/>
    </location>
    <ligand>
        <name>substrate</name>
    </ligand>
</feature>
<dbReference type="PANTHER" id="PTHR12737:SF9">
    <property type="entry name" value="DIMETHYLARGININASE"/>
    <property type="match status" value="1"/>
</dbReference>
<dbReference type="EMBL" id="FWXB01000031">
    <property type="protein sequence ID" value="SMC14594.1"/>
    <property type="molecule type" value="Genomic_DNA"/>
</dbReference>
<feature type="binding site" evidence="4">
    <location>
        <begin position="71"/>
        <end position="72"/>
    </location>
    <ligand>
        <name>substrate</name>
    </ligand>
</feature>
<feature type="binding site" evidence="4">
    <location>
        <position position="249"/>
    </location>
    <ligand>
        <name>substrate</name>
    </ligand>
</feature>
<keyword evidence="2 6" id="KW-0378">Hydrolase</keyword>
<feature type="region of interest" description="Disordered" evidence="5">
    <location>
        <begin position="1"/>
        <end position="35"/>
    </location>
</feature>
<evidence type="ECO:0000256" key="1">
    <source>
        <dbReference type="ARBA" id="ARBA00008532"/>
    </source>
</evidence>
<evidence type="ECO:0000256" key="2">
    <source>
        <dbReference type="ARBA" id="ARBA00022801"/>
    </source>
</evidence>
<accession>A0A1X7BY97</accession>
<feature type="binding site" evidence="4">
    <location>
        <position position="91"/>
    </location>
    <ligand>
        <name>substrate</name>
    </ligand>
</feature>
<dbReference type="GO" id="GO:0016597">
    <property type="term" value="F:amino acid binding"/>
    <property type="evidence" value="ECO:0007669"/>
    <property type="project" value="TreeGrafter"/>
</dbReference>
<comment type="similarity">
    <text evidence="1">Belongs to the DDAH family.</text>
</comment>
<evidence type="ECO:0000256" key="4">
    <source>
        <dbReference type="PIRSR" id="PIRSR633199-2"/>
    </source>
</evidence>
<evidence type="ECO:0000256" key="5">
    <source>
        <dbReference type="SAM" id="MobiDB-lite"/>
    </source>
</evidence>
<feature type="active site" description="Nucleophile" evidence="3">
    <location>
        <position position="255"/>
    </location>
</feature>
<dbReference type="GO" id="GO:0016403">
    <property type="term" value="F:dimethylargininase activity"/>
    <property type="evidence" value="ECO:0007669"/>
    <property type="project" value="UniProtKB-EC"/>
</dbReference>
<dbReference type="SUPFAM" id="SSF55909">
    <property type="entry name" value="Pentein"/>
    <property type="match status" value="1"/>
</dbReference>
<dbReference type="OrthoDB" id="9790596at2"/>
<feature type="binding site" evidence="4">
    <location>
        <position position="139"/>
    </location>
    <ligand>
        <name>substrate</name>
    </ligand>
</feature>
<feature type="binding site" evidence="4">
    <location>
        <position position="66"/>
    </location>
    <ligand>
        <name>substrate</name>
    </ligand>
</feature>
<keyword evidence="7" id="KW-1185">Reference proteome</keyword>
<dbReference type="GO" id="GO:0000052">
    <property type="term" value="P:citrulline metabolic process"/>
    <property type="evidence" value="ECO:0007669"/>
    <property type="project" value="TreeGrafter"/>
</dbReference>
<organism evidence="6 7">
    <name type="scientific">Roseovarius aestuarii</name>
    <dbReference type="NCBI Taxonomy" id="475083"/>
    <lineage>
        <taxon>Bacteria</taxon>
        <taxon>Pseudomonadati</taxon>
        <taxon>Pseudomonadota</taxon>
        <taxon>Alphaproteobacteria</taxon>
        <taxon>Rhodobacterales</taxon>
        <taxon>Roseobacteraceae</taxon>
        <taxon>Roseovarius</taxon>
    </lineage>
</organism>
<dbReference type="Proteomes" id="UP000193224">
    <property type="component" value="Unassembled WGS sequence"/>
</dbReference>
<evidence type="ECO:0000256" key="3">
    <source>
        <dbReference type="PIRSR" id="PIRSR633199-1"/>
    </source>
</evidence>
<dbReference type="RefSeq" id="WP_085802487.1">
    <property type="nucleotide sequence ID" value="NZ_FWXB01000031.1"/>
</dbReference>
<reference evidence="6 7" key="1">
    <citation type="submission" date="2017-03" db="EMBL/GenBank/DDBJ databases">
        <authorList>
            <person name="Afonso C.L."/>
            <person name="Miller P.J."/>
            <person name="Scott M.A."/>
            <person name="Spackman E."/>
            <person name="Goraichik I."/>
            <person name="Dimitrov K.M."/>
            <person name="Suarez D.L."/>
            <person name="Swayne D.E."/>
        </authorList>
    </citation>
    <scope>NUCLEOTIDE SEQUENCE [LARGE SCALE GENOMIC DNA]</scope>
    <source>
        <strain evidence="6 7">CECT 7745</strain>
    </source>
</reference>
<dbReference type="GO" id="GO:0045429">
    <property type="term" value="P:positive regulation of nitric oxide biosynthetic process"/>
    <property type="evidence" value="ECO:0007669"/>
    <property type="project" value="TreeGrafter"/>
</dbReference>
<feature type="active site" description="Proton donor" evidence="3">
    <location>
        <position position="170"/>
    </location>
</feature>
<name>A0A1X7BY97_9RHOB</name>
<evidence type="ECO:0000313" key="7">
    <source>
        <dbReference type="Proteomes" id="UP000193224"/>
    </source>
</evidence>
<dbReference type="InterPro" id="IPR033199">
    <property type="entry name" value="DDAH-like"/>
</dbReference>
<gene>
    <name evidence="6" type="ORF">ROA7745_04463</name>
</gene>
<dbReference type="AlphaFoldDB" id="A0A1X7BY97"/>
<dbReference type="Gene3D" id="3.75.10.10">
    <property type="entry name" value="L-arginine/glycine Amidinotransferase, Chain A"/>
    <property type="match status" value="1"/>
</dbReference>
<evidence type="ECO:0000313" key="6">
    <source>
        <dbReference type="EMBL" id="SMC14594.1"/>
    </source>
</evidence>